<dbReference type="InterPro" id="IPR022408">
    <property type="entry name" value="Acyl-CoA-binding_prot_CS"/>
</dbReference>
<protein>
    <recommendedName>
        <fullName evidence="2">ACB domain-containing protein</fullName>
    </recommendedName>
</protein>
<dbReference type="SUPFAM" id="SSF47027">
    <property type="entry name" value="Acyl-CoA binding protein"/>
    <property type="match status" value="1"/>
</dbReference>
<evidence type="ECO:0000259" key="2">
    <source>
        <dbReference type="PROSITE" id="PS51228"/>
    </source>
</evidence>
<accession>A0A6C0CUJ3</accession>
<dbReference type="InterPro" id="IPR035984">
    <property type="entry name" value="Acyl-CoA-binding_sf"/>
</dbReference>
<dbReference type="GO" id="GO:0000062">
    <property type="term" value="F:fatty-acyl-CoA binding"/>
    <property type="evidence" value="ECO:0007669"/>
    <property type="project" value="InterPro"/>
</dbReference>
<name>A0A6C0CUJ3_9ZZZZ</name>
<dbReference type="Pfam" id="PF00887">
    <property type="entry name" value="ACBP"/>
    <property type="match status" value="1"/>
</dbReference>
<dbReference type="PANTHER" id="PTHR23310:SF62">
    <property type="entry name" value="ACYL-COA BINDING PROTEIN 1, ISOFORM A"/>
    <property type="match status" value="1"/>
</dbReference>
<dbReference type="EMBL" id="MN739489">
    <property type="protein sequence ID" value="QHT07917.1"/>
    <property type="molecule type" value="Genomic_DNA"/>
</dbReference>
<feature type="domain" description="ACB" evidence="2">
    <location>
        <begin position="4"/>
        <end position="87"/>
    </location>
</feature>
<evidence type="ECO:0000256" key="1">
    <source>
        <dbReference type="ARBA" id="ARBA00023121"/>
    </source>
</evidence>
<dbReference type="PANTHER" id="PTHR23310">
    <property type="entry name" value="ACYL-COA-BINDING PROTEIN, ACBP"/>
    <property type="match status" value="1"/>
</dbReference>
<dbReference type="PRINTS" id="PR00689">
    <property type="entry name" value="ACOABINDINGP"/>
</dbReference>
<sequence length="87" mass="10360">MEDLEKEFQTCVFRIKSRDTMPSDEDLLVLYGLYKQATQGDCTIPQPWRVQVEPRARWDAWFKNHGMYRETAMKKYIEKVNELIGGE</sequence>
<dbReference type="PROSITE" id="PS00880">
    <property type="entry name" value="ACB_1"/>
    <property type="match status" value="1"/>
</dbReference>
<dbReference type="Gene3D" id="1.20.80.10">
    <property type="match status" value="1"/>
</dbReference>
<organism evidence="3">
    <name type="scientific">viral metagenome</name>
    <dbReference type="NCBI Taxonomy" id="1070528"/>
    <lineage>
        <taxon>unclassified sequences</taxon>
        <taxon>metagenomes</taxon>
        <taxon>organismal metagenomes</taxon>
    </lineage>
</organism>
<dbReference type="PROSITE" id="PS51228">
    <property type="entry name" value="ACB_2"/>
    <property type="match status" value="1"/>
</dbReference>
<dbReference type="InterPro" id="IPR000582">
    <property type="entry name" value="Acyl-CoA-binding_protein"/>
</dbReference>
<keyword evidence="1" id="KW-0446">Lipid-binding</keyword>
<proteinExistence type="predicted"/>
<reference evidence="3" key="1">
    <citation type="journal article" date="2020" name="Nature">
        <title>Giant virus diversity and host interactions through global metagenomics.</title>
        <authorList>
            <person name="Schulz F."/>
            <person name="Roux S."/>
            <person name="Paez-Espino D."/>
            <person name="Jungbluth S."/>
            <person name="Walsh D.A."/>
            <person name="Denef V.J."/>
            <person name="McMahon K.D."/>
            <person name="Konstantinidis K.T."/>
            <person name="Eloe-Fadrosh E.A."/>
            <person name="Kyrpides N.C."/>
            <person name="Woyke T."/>
        </authorList>
    </citation>
    <scope>NUCLEOTIDE SEQUENCE</scope>
    <source>
        <strain evidence="3">GVMAG-M-3300022752-39</strain>
    </source>
</reference>
<evidence type="ECO:0000313" key="3">
    <source>
        <dbReference type="EMBL" id="QHT07917.1"/>
    </source>
</evidence>
<dbReference type="AlphaFoldDB" id="A0A6C0CUJ3"/>
<dbReference type="InterPro" id="IPR014352">
    <property type="entry name" value="FERM/acyl-CoA-bd_prot_sf"/>
</dbReference>
<dbReference type="GO" id="GO:0006631">
    <property type="term" value="P:fatty acid metabolic process"/>
    <property type="evidence" value="ECO:0007669"/>
    <property type="project" value="TreeGrafter"/>
</dbReference>